<comment type="caution">
    <text evidence="1">The sequence shown here is derived from an EMBL/GenBank/DDBJ whole genome shotgun (WGS) entry which is preliminary data.</text>
</comment>
<proteinExistence type="predicted"/>
<dbReference type="OrthoDB" id="5123492at2"/>
<evidence type="ECO:0008006" key="3">
    <source>
        <dbReference type="Google" id="ProtNLM"/>
    </source>
</evidence>
<protein>
    <recommendedName>
        <fullName evidence="3">Glycosyltransferase family 1 protein</fullName>
    </recommendedName>
</protein>
<evidence type="ECO:0000313" key="2">
    <source>
        <dbReference type="Proteomes" id="UP000249524"/>
    </source>
</evidence>
<dbReference type="RefSeq" id="WP_111275622.1">
    <property type="nucleotide sequence ID" value="NZ_QFYS01000003.1"/>
</dbReference>
<keyword evidence="2" id="KW-1185">Reference proteome</keyword>
<dbReference type="SUPFAM" id="SSF53756">
    <property type="entry name" value="UDP-Glycosyltransferase/glycogen phosphorylase"/>
    <property type="match status" value="1"/>
</dbReference>
<accession>A0A328BGS7</accession>
<organism evidence="1 2">
    <name type="scientific">Phenylobacterium kunshanense</name>
    <dbReference type="NCBI Taxonomy" id="1445034"/>
    <lineage>
        <taxon>Bacteria</taxon>
        <taxon>Pseudomonadati</taxon>
        <taxon>Pseudomonadota</taxon>
        <taxon>Alphaproteobacteria</taxon>
        <taxon>Caulobacterales</taxon>
        <taxon>Caulobacteraceae</taxon>
        <taxon>Phenylobacterium</taxon>
    </lineage>
</organism>
<dbReference type="Proteomes" id="UP000249524">
    <property type="component" value="Unassembled WGS sequence"/>
</dbReference>
<evidence type="ECO:0000313" key="1">
    <source>
        <dbReference type="EMBL" id="RAK66313.1"/>
    </source>
</evidence>
<gene>
    <name evidence="1" type="ORF">DJ019_08655</name>
</gene>
<reference evidence="1 2" key="1">
    <citation type="submission" date="2018-05" db="EMBL/GenBank/DDBJ databases">
        <authorList>
            <person name="Lanie J.A."/>
            <person name="Ng W.-L."/>
            <person name="Kazmierczak K.M."/>
            <person name="Andrzejewski T.M."/>
            <person name="Davidsen T.M."/>
            <person name="Wayne K.J."/>
            <person name="Tettelin H."/>
            <person name="Glass J.I."/>
            <person name="Rusch D."/>
            <person name="Podicherti R."/>
            <person name="Tsui H.-C.T."/>
            <person name="Winkler M.E."/>
        </authorList>
    </citation>
    <scope>NUCLEOTIDE SEQUENCE [LARGE SCALE GENOMIC DNA]</scope>
    <source>
        <strain evidence="1 2">BUT-10</strain>
    </source>
</reference>
<sequence>MTAPSPAAANRIVYYAFPNAKIQGGQKMILRHVETLRDLGFNAIYWTTKATTLPTWLSHHVPVEYSTPIRRGDVVVLPEDAVNSIATVAGLDHPVVIFCQNQFILAAFALDALDRFPASRSPTFMAVGQGQAATIGRLYPHAPVEVVPCFADDRLFRPAAEKSPAIAYMPKKRGLEPKIIRGLLRKLHARHAGRPWLEIDGKPEAEVAEALAGAELYLSLSRFESVGMSTLEAMASGCVCAGFTGVGGQDYATPANGFWAPDDDCEAGADALARAADVVLAGGPPLRRLREAGEETARAWSYARFRDALEETWMRLAPGARLKDGPLD</sequence>
<name>A0A328BGS7_9CAUL</name>
<dbReference type="Gene3D" id="3.40.50.2000">
    <property type="entry name" value="Glycogen Phosphorylase B"/>
    <property type="match status" value="1"/>
</dbReference>
<dbReference type="Pfam" id="PF13692">
    <property type="entry name" value="Glyco_trans_1_4"/>
    <property type="match status" value="1"/>
</dbReference>
<dbReference type="EMBL" id="QFYS01000003">
    <property type="protein sequence ID" value="RAK66313.1"/>
    <property type="molecule type" value="Genomic_DNA"/>
</dbReference>
<dbReference type="AlphaFoldDB" id="A0A328BGS7"/>